<dbReference type="Pfam" id="PF01594">
    <property type="entry name" value="AI-2E_transport"/>
    <property type="match status" value="1"/>
</dbReference>
<protein>
    <submittedName>
        <fullName evidence="7">AI-2E family transporter</fullName>
    </submittedName>
</protein>
<comment type="similarity">
    <text evidence="2">Belongs to the autoinducer-2 exporter (AI-2E) (TC 2.A.86) family.</text>
</comment>
<evidence type="ECO:0000313" key="8">
    <source>
        <dbReference type="Proteomes" id="UP000886841"/>
    </source>
</evidence>
<evidence type="ECO:0000256" key="2">
    <source>
        <dbReference type="ARBA" id="ARBA00009773"/>
    </source>
</evidence>
<keyword evidence="3 6" id="KW-0812">Transmembrane</keyword>
<evidence type="ECO:0000256" key="6">
    <source>
        <dbReference type="SAM" id="Phobius"/>
    </source>
</evidence>
<dbReference type="GO" id="GO:0016020">
    <property type="term" value="C:membrane"/>
    <property type="evidence" value="ECO:0007669"/>
    <property type="project" value="UniProtKB-SubCell"/>
</dbReference>
<name>A0A9D1EHY4_9FIRM</name>
<feature type="transmembrane region" description="Helical" evidence="6">
    <location>
        <begin position="61"/>
        <end position="84"/>
    </location>
</feature>
<organism evidence="7 8">
    <name type="scientific">Candidatus Egerieimonas intestinavium</name>
    <dbReference type="NCBI Taxonomy" id="2840777"/>
    <lineage>
        <taxon>Bacteria</taxon>
        <taxon>Bacillati</taxon>
        <taxon>Bacillota</taxon>
        <taxon>Clostridia</taxon>
        <taxon>Lachnospirales</taxon>
        <taxon>Lachnospiraceae</taxon>
        <taxon>Lachnospiraceae incertae sedis</taxon>
        <taxon>Candidatus Egerieimonas</taxon>
    </lineage>
</organism>
<accession>A0A9D1EHY4</accession>
<keyword evidence="4 6" id="KW-1133">Transmembrane helix</keyword>
<dbReference type="EMBL" id="DVHU01000013">
    <property type="protein sequence ID" value="HIR92106.1"/>
    <property type="molecule type" value="Genomic_DNA"/>
</dbReference>
<evidence type="ECO:0000256" key="3">
    <source>
        <dbReference type="ARBA" id="ARBA00022692"/>
    </source>
</evidence>
<dbReference type="GO" id="GO:0055085">
    <property type="term" value="P:transmembrane transport"/>
    <property type="evidence" value="ECO:0007669"/>
    <property type="project" value="TreeGrafter"/>
</dbReference>
<gene>
    <name evidence="7" type="ORF">IAB98_01620</name>
</gene>
<evidence type="ECO:0000256" key="5">
    <source>
        <dbReference type="ARBA" id="ARBA00023136"/>
    </source>
</evidence>
<comment type="subcellular location">
    <subcellularLocation>
        <location evidence="1">Membrane</location>
        <topology evidence="1">Multi-pass membrane protein</topology>
    </subcellularLocation>
</comment>
<evidence type="ECO:0000256" key="1">
    <source>
        <dbReference type="ARBA" id="ARBA00004141"/>
    </source>
</evidence>
<feature type="transmembrane region" description="Helical" evidence="6">
    <location>
        <begin position="30"/>
        <end position="49"/>
    </location>
</feature>
<evidence type="ECO:0000313" key="7">
    <source>
        <dbReference type="EMBL" id="HIR92106.1"/>
    </source>
</evidence>
<comment type="caution">
    <text evidence="7">The sequence shown here is derived from an EMBL/GenBank/DDBJ whole genome shotgun (WGS) entry which is preliminary data.</text>
</comment>
<feature type="transmembrane region" description="Helical" evidence="6">
    <location>
        <begin position="213"/>
        <end position="230"/>
    </location>
</feature>
<dbReference type="PANTHER" id="PTHR21716:SF68">
    <property type="entry name" value="TRANSPORT PROTEIN YTVI-RELATED"/>
    <property type="match status" value="1"/>
</dbReference>
<feature type="transmembrane region" description="Helical" evidence="6">
    <location>
        <begin position="236"/>
        <end position="266"/>
    </location>
</feature>
<evidence type="ECO:0000256" key="4">
    <source>
        <dbReference type="ARBA" id="ARBA00022989"/>
    </source>
</evidence>
<dbReference type="InterPro" id="IPR002549">
    <property type="entry name" value="AI-2E-like"/>
</dbReference>
<dbReference type="PANTHER" id="PTHR21716">
    <property type="entry name" value="TRANSMEMBRANE PROTEIN"/>
    <property type="match status" value="1"/>
</dbReference>
<reference evidence="7" key="1">
    <citation type="submission" date="2020-10" db="EMBL/GenBank/DDBJ databases">
        <authorList>
            <person name="Gilroy R."/>
        </authorList>
    </citation>
    <scope>NUCLEOTIDE SEQUENCE</scope>
    <source>
        <strain evidence="7">ChiSxjej1B13-7041</strain>
    </source>
</reference>
<dbReference type="AlphaFoldDB" id="A0A9D1EHY4"/>
<dbReference type="Proteomes" id="UP000886841">
    <property type="component" value="Unassembled WGS sequence"/>
</dbReference>
<reference evidence="7" key="2">
    <citation type="journal article" date="2021" name="PeerJ">
        <title>Extensive microbial diversity within the chicken gut microbiome revealed by metagenomics and culture.</title>
        <authorList>
            <person name="Gilroy R."/>
            <person name="Ravi A."/>
            <person name="Getino M."/>
            <person name="Pursley I."/>
            <person name="Horton D.L."/>
            <person name="Alikhan N.F."/>
            <person name="Baker D."/>
            <person name="Gharbi K."/>
            <person name="Hall N."/>
            <person name="Watson M."/>
            <person name="Adriaenssens E.M."/>
            <person name="Foster-Nyarko E."/>
            <person name="Jarju S."/>
            <person name="Secka A."/>
            <person name="Antonio M."/>
            <person name="Oren A."/>
            <person name="Chaudhuri R.R."/>
            <person name="La Ragione R."/>
            <person name="Hildebrand F."/>
            <person name="Pallen M.J."/>
        </authorList>
    </citation>
    <scope>NUCLEOTIDE SEQUENCE</scope>
    <source>
        <strain evidence="7">ChiSxjej1B13-7041</strain>
    </source>
</reference>
<feature type="transmembrane region" description="Helical" evidence="6">
    <location>
        <begin position="310"/>
        <end position="332"/>
    </location>
</feature>
<proteinExistence type="inferred from homology"/>
<keyword evidence="5 6" id="KW-0472">Membrane</keyword>
<feature type="transmembrane region" description="Helical" evidence="6">
    <location>
        <begin position="149"/>
        <end position="175"/>
    </location>
</feature>
<sequence length="350" mass="38460">MTGNVKRILLQTGTVLGVYAALRYLLPVTVPFLLGWLLAAMILPAARALEKKFRWKRSVTGGIMILLLTAALCYLLYLLGGLLLKQVGGLFSQLGVWKSQAGELLDHCCGFVEKYLGISAADTRSFFLYEIGQFQEQLQNKMRPAVFHYLFSTVKGAVALVSGAVIVIVVGILLVKDLEELREKVRRVPFLARIRLVSANICRAGGRYLKAQVIIMGVVAVLCALGFWLLGDPWFLLLGLAVGLLDALPFIGTGTILVPWAVILLIQGNYGSALGHFLLFVITDLTRELLEPKLVGDSLGLHPLLMLASVYLGFFVYGIPGFLLGPLSVMIIRGIWQEWGLLDTENSRFL</sequence>